<feature type="region of interest" description="Disordered" evidence="1">
    <location>
        <begin position="20"/>
        <end position="46"/>
    </location>
</feature>
<evidence type="ECO:0000313" key="2">
    <source>
        <dbReference type="EMBL" id="DAD19630.1"/>
    </source>
</evidence>
<proteinExistence type="predicted"/>
<protein>
    <submittedName>
        <fullName evidence="2">Uncharacterized protein</fullName>
    </submittedName>
</protein>
<gene>
    <name evidence="2" type="ORF">HUJ06_021093</name>
</gene>
<evidence type="ECO:0000256" key="1">
    <source>
        <dbReference type="SAM" id="MobiDB-lite"/>
    </source>
</evidence>
<organism evidence="2 3">
    <name type="scientific">Nelumbo nucifera</name>
    <name type="common">Sacred lotus</name>
    <dbReference type="NCBI Taxonomy" id="4432"/>
    <lineage>
        <taxon>Eukaryota</taxon>
        <taxon>Viridiplantae</taxon>
        <taxon>Streptophyta</taxon>
        <taxon>Embryophyta</taxon>
        <taxon>Tracheophyta</taxon>
        <taxon>Spermatophyta</taxon>
        <taxon>Magnoliopsida</taxon>
        <taxon>Proteales</taxon>
        <taxon>Nelumbonaceae</taxon>
        <taxon>Nelumbo</taxon>
    </lineage>
</organism>
<evidence type="ECO:0000313" key="3">
    <source>
        <dbReference type="Proteomes" id="UP000607653"/>
    </source>
</evidence>
<accession>A0A822XGW6</accession>
<dbReference type="Proteomes" id="UP000607653">
    <property type="component" value="Unassembled WGS sequence"/>
</dbReference>
<sequence length="125" mass="14361">MAGMLPGVELARRRRVYHHHQYNDSNSRDHPSLLRDRLQPSSPSDLDEAALKARRRLEEKLGLGRLRSRFSSLSLPLLHFALPFSFLFHIYSDDRFAELLLSIVIGGGSELPSDVILCWTQNHDR</sequence>
<feature type="compositionally biased region" description="Basic and acidic residues" evidence="1">
    <location>
        <begin position="26"/>
        <end position="38"/>
    </location>
</feature>
<comment type="caution">
    <text evidence="2">The sequence shown here is derived from an EMBL/GenBank/DDBJ whole genome shotgun (WGS) entry which is preliminary data.</text>
</comment>
<name>A0A822XGW6_NELNU</name>
<dbReference type="AlphaFoldDB" id="A0A822XGW6"/>
<keyword evidence="3" id="KW-1185">Reference proteome</keyword>
<dbReference type="EMBL" id="DUZY01000001">
    <property type="protein sequence ID" value="DAD19630.1"/>
    <property type="molecule type" value="Genomic_DNA"/>
</dbReference>
<reference evidence="2 3" key="1">
    <citation type="journal article" date="2020" name="Mol. Biol. Evol.">
        <title>Distinct Expression and Methylation Patterns for Genes with Different Fates following a Single Whole-Genome Duplication in Flowering Plants.</title>
        <authorList>
            <person name="Shi T."/>
            <person name="Rahmani R.S."/>
            <person name="Gugger P.F."/>
            <person name="Wang M."/>
            <person name="Li H."/>
            <person name="Zhang Y."/>
            <person name="Li Z."/>
            <person name="Wang Q."/>
            <person name="Van de Peer Y."/>
            <person name="Marchal K."/>
            <person name="Chen J."/>
        </authorList>
    </citation>
    <scope>NUCLEOTIDE SEQUENCE [LARGE SCALE GENOMIC DNA]</scope>
    <source>
        <tissue evidence="2">Leaf</tissue>
    </source>
</reference>